<dbReference type="Proteomes" id="UP001156691">
    <property type="component" value="Unassembled WGS sequence"/>
</dbReference>
<keyword evidence="1" id="KW-0472">Membrane</keyword>
<evidence type="ECO:0000313" key="2">
    <source>
        <dbReference type="EMBL" id="GLQ56571.1"/>
    </source>
</evidence>
<organism evidence="2 3">
    <name type="scientific">Devosia nitrariae</name>
    <dbReference type="NCBI Taxonomy" id="2071872"/>
    <lineage>
        <taxon>Bacteria</taxon>
        <taxon>Pseudomonadati</taxon>
        <taxon>Pseudomonadota</taxon>
        <taxon>Alphaproteobacteria</taxon>
        <taxon>Hyphomicrobiales</taxon>
        <taxon>Devosiaceae</taxon>
        <taxon>Devosia</taxon>
    </lineage>
</organism>
<evidence type="ECO:0000313" key="3">
    <source>
        <dbReference type="Proteomes" id="UP001156691"/>
    </source>
</evidence>
<reference evidence="3" key="1">
    <citation type="journal article" date="2019" name="Int. J. Syst. Evol. Microbiol.">
        <title>The Global Catalogue of Microorganisms (GCM) 10K type strain sequencing project: providing services to taxonomists for standard genome sequencing and annotation.</title>
        <authorList>
            <consortium name="The Broad Institute Genomics Platform"/>
            <consortium name="The Broad Institute Genome Sequencing Center for Infectious Disease"/>
            <person name="Wu L."/>
            <person name="Ma J."/>
        </authorList>
    </citation>
    <scope>NUCLEOTIDE SEQUENCE [LARGE SCALE GENOMIC DNA]</scope>
    <source>
        <strain evidence="3">NBRC 112416</strain>
    </source>
</reference>
<gene>
    <name evidence="2" type="ORF">GCM10010862_38300</name>
</gene>
<dbReference type="EMBL" id="BSNS01000020">
    <property type="protein sequence ID" value="GLQ56571.1"/>
    <property type="molecule type" value="Genomic_DNA"/>
</dbReference>
<name>A0ABQ5W963_9HYPH</name>
<proteinExistence type="predicted"/>
<protein>
    <submittedName>
        <fullName evidence="2">Uncharacterized protein</fullName>
    </submittedName>
</protein>
<accession>A0ABQ5W963</accession>
<keyword evidence="3" id="KW-1185">Reference proteome</keyword>
<comment type="caution">
    <text evidence="2">The sequence shown here is derived from an EMBL/GenBank/DDBJ whole genome shotgun (WGS) entry which is preliminary data.</text>
</comment>
<feature type="transmembrane region" description="Helical" evidence="1">
    <location>
        <begin position="28"/>
        <end position="51"/>
    </location>
</feature>
<keyword evidence="1" id="KW-0812">Transmembrane</keyword>
<dbReference type="RefSeq" id="WP_284341967.1">
    <property type="nucleotide sequence ID" value="NZ_BSNS01000020.1"/>
</dbReference>
<evidence type="ECO:0000256" key="1">
    <source>
        <dbReference type="SAM" id="Phobius"/>
    </source>
</evidence>
<sequence length="56" mass="6108">MPILLIILLAILIAQVGFWDTLAALFGAVALVVLFLLVLAAAIAIGAYLLFRRVWR</sequence>
<keyword evidence="1" id="KW-1133">Transmembrane helix</keyword>